<dbReference type="GO" id="GO:0003964">
    <property type="term" value="F:RNA-directed DNA polymerase activity"/>
    <property type="evidence" value="ECO:0007669"/>
    <property type="project" value="UniProtKB-KW"/>
</dbReference>
<evidence type="ECO:0000256" key="13">
    <source>
        <dbReference type="ARBA" id="ARBA00023125"/>
    </source>
</evidence>
<dbReference type="GO" id="GO:0004519">
    <property type="term" value="F:endonuclease activity"/>
    <property type="evidence" value="ECO:0007669"/>
    <property type="project" value="UniProtKB-KW"/>
</dbReference>
<dbReference type="GO" id="GO:0015074">
    <property type="term" value="P:DNA integration"/>
    <property type="evidence" value="ECO:0007669"/>
    <property type="project" value="UniProtKB-KW"/>
</dbReference>
<dbReference type="InterPro" id="IPR056924">
    <property type="entry name" value="SH3_Tf2-1"/>
</dbReference>
<dbReference type="Pfam" id="PF24626">
    <property type="entry name" value="SH3_Tf2-1"/>
    <property type="match status" value="1"/>
</dbReference>
<evidence type="ECO:0000256" key="4">
    <source>
        <dbReference type="ARBA" id="ARBA00022722"/>
    </source>
</evidence>
<evidence type="ECO:0000256" key="6">
    <source>
        <dbReference type="ARBA" id="ARBA00022750"/>
    </source>
</evidence>
<evidence type="ECO:0000256" key="10">
    <source>
        <dbReference type="ARBA" id="ARBA00022908"/>
    </source>
</evidence>
<dbReference type="InterPro" id="IPR043502">
    <property type="entry name" value="DNA/RNA_pol_sf"/>
</dbReference>
<dbReference type="InterPro" id="IPR012337">
    <property type="entry name" value="RNaseH-like_sf"/>
</dbReference>
<dbReference type="SUPFAM" id="SSF56672">
    <property type="entry name" value="DNA/RNA polymerases"/>
    <property type="match status" value="1"/>
</dbReference>
<evidence type="ECO:0000259" key="17">
    <source>
        <dbReference type="PROSITE" id="PS50878"/>
    </source>
</evidence>
<dbReference type="InterPro" id="IPR041588">
    <property type="entry name" value="Integrase_H2C2"/>
</dbReference>
<keyword evidence="12" id="KW-0239">DNA-directed DNA polymerase</keyword>
<dbReference type="PROSITE" id="PS50878">
    <property type="entry name" value="RT_POL"/>
    <property type="match status" value="1"/>
</dbReference>
<dbReference type="Pfam" id="PF17921">
    <property type="entry name" value="Integrase_H2C2"/>
    <property type="match status" value="1"/>
</dbReference>
<evidence type="ECO:0000256" key="9">
    <source>
        <dbReference type="ARBA" id="ARBA00022842"/>
    </source>
</evidence>
<keyword evidence="7" id="KW-0255">Endonuclease</keyword>
<dbReference type="InterPro" id="IPR050951">
    <property type="entry name" value="Retrovirus_Pol_polyprotein"/>
</dbReference>
<evidence type="ECO:0000313" key="19">
    <source>
        <dbReference type="EMBL" id="CAL0327777.1"/>
    </source>
</evidence>
<dbReference type="InterPro" id="IPR000477">
    <property type="entry name" value="RT_dom"/>
</dbReference>
<organism evidence="19 20">
    <name type="scientific">Lupinus luteus</name>
    <name type="common">European yellow lupine</name>
    <dbReference type="NCBI Taxonomy" id="3873"/>
    <lineage>
        <taxon>Eukaryota</taxon>
        <taxon>Viridiplantae</taxon>
        <taxon>Streptophyta</taxon>
        <taxon>Embryophyta</taxon>
        <taxon>Tracheophyta</taxon>
        <taxon>Spermatophyta</taxon>
        <taxon>Magnoliopsida</taxon>
        <taxon>eudicotyledons</taxon>
        <taxon>Gunneridae</taxon>
        <taxon>Pentapetalae</taxon>
        <taxon>rosids</taxon>
        <taxon>fabids</taxon>
        <taxon>Fabales</taxon>
        <taxon>Fabaceae</taxon>
        <taxon>Papilionoideae</taxon>
        <taxon>50 kb inversion clade</taxon>
        <taxon>genistoids sensu lato</taxon>
        <taxon>core genistoids</taxon>
        <taxon>Genisteae</taxon>
        <taxon>Lupinus</taxon>
    </lineage>
</organism>
<keyword evidence="3" id="KW-0548">Nucleotidyltransferase</keyword>
<evidence type="ECO:0000313" key="20">
    <source>
        <dbReference type="Proteomes" id="UP001497480"/>
    </source>
</evidence>
<dbReference type="GO" id="GO:0006508">
    <property type="term" value="P:proteolysis"/>
    <property type="evidence" value="ECO:0007669"/>
    <property type="project" value="UniProtKB-KW"/>
</dbReference>
<dbReference type="Gene3D" id="2.40.50.40">
    <property type="match status" value="1"/>
</dbReference>
<reference evidence="19 20" key="1">
    <citation type="submission" date="2024-03" db="EMBL/GenBank/DDBJ databases">
        <authorList>
            <person name="Martinez-Hernandez J."/>
        </authorList>
    </citation>
    <scope>NUCLEOTIDE SEQUENCE [LARGE SCALE GENOMIC DNA]</scope>
</reference>
<dbReference type="GO" id="GO:0004190">
    <property type="term" value="F:aspartic-type endopeptidase activity"/>
    <property type="evidence" value="ECO:0007669"/>
    <property type="project" value="UniProtKB-KW"/>
</dbReference>
<dbReference type="CDD" id="cd09274">
    <property type="entry name" value="RNase_HI_RT_Ty3"/>
    <property type="match status" value="1"/>
</dbReference>
<evidence type="ECO:0008006" key="21">
    <source>
        <dbReference type="Google" id="ProtNLM"/>
    </source>
</evidence>
<evidence type="ECO:0000256" key="5">
    <source>
        <dbReference type="ARBA" id="ARBA00022723"/>
    </source>
</evidence>
<evidence type="ECO:0000256" key="12">
    <source>
        <dbReference type="ARBA" id="ARBA00022932"/>
    </source>
</evidence>
<dbReference type="InterPro" id="IPR001584">
    <property type="entry name" value="Integrase_cat-core"/>
</dbReference>
<evidence type="ECO:0000256" key="14">
    <source>
        <dbReference type="ARBA" id="ARBA00023172"/>
    </source>
</evidence>
<dbReference type="InterPro" id="IPR000953">
    <property type="entry name" value="Chromo/chromo_shadow_dom"/>
</dbReference>
<dbReference type="Gene3D" id="3.30.420.10">
    <property type="entry name" value="Ribonuclease H-like superfamily/Ribonuclease H"/>
    <property type="match status" value="1"/>
</dbReference>
<keyword evidence="1" id="KW-0645">Protease</keyword>
<evidence type="ECO:0000259" key="16">
    <source>
        <dbReference type="PROSITE" id="PS50013"/>
    </source>
</evidence>
<dbReference type="Proteomes" id="UP001497480">
    <property type="component" value="Unassembled WGS sequence"/>
</dbReference>
<keyword evidence="8" id="KW-0378">Hydrolase</keyword>
<dbReference type="GO" id="GO:0046872">
    <property type="term" value="F:metal ion binding"/>
    <property type="evidence" value="ECO:0007669"/>
    <property type="project" value="UniProtKB-KW"/>
</dbReference>
<feature type="domain" description="Integrase catalytic" evidence="18">
    <location>
        <begin position="656"/>
        <end position="820"/>
    </location>
</feature>
<dbReference type="Gene3D" id="3.30.70.270">
    <property type="match status" value="2"/>
</dbReference>
<evidence type="ECO:0000256" key="1">
    <source>
        <dbReference type="ARBA" id="ARBA00022670"/>
    </source>
</evidence>
<keyword evidence="13" id="KW-0238">DNA-binding</keyword>
<comment type="caution">
    <text evidence="19">The sequence shown here is derived from an EMBL/GenBank/DDBJ whole genome shotgun (WGS) entry which is preliminary data.</text>
</comment>
<name>A0AAV1Y1P5_LUPLU</name>
<keyword evidence="10" id="KW-0229">DNA integration</keyword>
<evidence type="ECO:0000256" key="15">
    <source>
        <dbReference type="ARBA" id="ARBA00023268"/>
    </source>
</evidence>
<keyword evidence="5" id="KW-0479">Metal-binding</keyword>
<proteinExistence type="predicted"/>
<dbReference type="FunFam" id="3.10.10.10:FF:000007">
    <property type="entry name" value="Retrovirus-related Pol polyprotein from transposon 17.6-like Protein"/>
    <property type="match status" value="1"/>
</dbReference>
<keyword evidence="11" id="KW-0695">RNA-directed DNA polymerase</keyword>
<evidence type="ECO:0000256" key="2">
    <source>
        <dbReference type="ARBA" id="ARBA00022679"/>
    </source>
</evidence>
<dbReference type="Pfam" id="PF17919">
    <property type="entry name" value="RT_RNaseH_2"/>
    <property type="match status" value="1"/>
</dbReference>
<dbReference type="PROSITE" id="PS50013">
    <property type="entry name" value="CHROMO_2"/>
    <property type="match status" value="1"/>
</dbReference>
<dbReference type="EMBL" id="CAXHTB010000020">
    <property type="protein sequence ID" value="CAL0327777.1"/>
    <property type="molecule type" value="Genomic_DNA"/>
</dbReference>
<evidence type="ECO:0000259" key="18">
    <source>
        <dbReference type="PROSITE" id="PS50994"/>
    </source>
</evidence>
<evidence type="ECO:0000256" key="7">
    <source>
        <dbReference type="ARBA" id="ARBA00022759"/>
    </source>
</evidence>
<evidence type="ECO:0000256" key="8">
    <source>
        <dbReference type="ARBA" id="ARBA00022801"/>
    </source>
</evidence>
<gene>
    <name evidence="19" type="ORF">LLUT_LOCUS28837</name>
</gene>
<feature type="domain" description="Chromo" evidence="16">
    <location>
        <begin position="970"/>
        <end position="1012"/>
    </location>
</feature>
<dbReference type="GO" id="GO:0003887">
    <property type="term" value="F:DNA-directed DNA polymerase activity"/>
    <property type="evidence" value="ECO:0007669"/>
    <property type="project" value="UniProtKB-KW"/>
</dbReference>
<keyword evidence="20" id="KW-1185">Reference proteome</keyword>
<dbReference type="Gene3D" id="3.10.10.10">
    <property type="entry name" value="HIV Type 1 Reverse Transcriptase, subunit A, domain 1"/>
    <property type="match status" value="1"/>
</dbReference>
<keyword evidence="4" id="KW-0540">Nuclease</keyword>
<accession>A0AAV1Y1P5</accession>
<dbReference type="PANTHER" id="PTHR37984:SF5">
    <property type="entry name" value="PROTEIN NYNRIN-LIKE"/>
    <property type="match status" value="1"/>
</dbReference>
<dbReference type="InterPro" id="IPR036397">
    <property type="entry name" value="RNaseH_sf"/>
</dbReference>
<dbReference type="SUPFAM" id="SSF54160">
    <property type="entry name" value="Chromo domain-like"/>
    <property type="match status" value="1"/>
</dbReference>
<dbReference type="InterPro" id="IPR043128">
    <property type="entry name" value="Rev_trsase/Diguanyl_cyclase"/>
</dbReference>
<dbReference type="AlphaFoldDB" id="A0AAV1Y1P5"/>
<dbReference type="InterPro" id="IPR041577">
    <property type="entry name" value="RT_RNaseH_2"/>
</dbReference>
<sequence length="1068" mass="122955">MILGVAWLQRFGKVTFDWEEMTLSFCWKGERVVLQGQKTGHNKYSERSVASLQSLMKENIEEKGPKDEKGLSDEQEKDIQQVLRIFNMVFKEPKGLPPTRSVTHAIELHKEAGPISVRPYPYPHHHKEEIEKQVQDMLQEGLIRHSSSAFSSPIILVRKKDNSWRMCVDYRQLNKVTVPDKYPIPVVEELLDELHGATYFSKLDLKSGYHQIRMKEEDVHKTAFRTHEGRYEYLVMPFGLTNAPATFQSTMNQVFKPYLRKFVLVFFDDILVYSKGWREHLEHLTTVMEVLKDQQFVANRKKCVFGSREVEYLGHLISVQGVAVDPEKIRSVTEWPIPRNVKGVRGFLGLTGYYIKFIAGYGKIAKPLKELTKKEGFNWNPIALAAFEELKRVMSQAPVLTLPNFSQPFEIECDASGKGIGAVLTQNRQPIAYFSKALSPNNLSKSAYEKELMALVLAVQHWRPYLLGRNFKVYSYQKSLGHILQQHITTADQQNWIAKLLGYHFQVIYKPGPDNKAADSLSRVFEEGELREVSSFPIWLHQQQLQLENESDPLLKQIVEDLQHDVNSRPGFVVQQGVLLYQGRLVLSATSALIPNILAEFHSSPAGGHSGFLRTYRRIAGNLYWIDIKQMVQAFVKKCDICQRQKYVATSPAGLLQPLPIPNRIWEDISLDFITGLPKLKGFEAIFVVVDRLSKYGHFLPLKHPYTARTVAELFAKEIVRLHGILQSIVSDRDPLFMSLFWKELFRLQGTTLQMSSSYHPETDGQTEVVNRCLEAYLRCFVSGQPKTWSYWVPWAELWYYTTFHGSTGKTPFEIVYGRAPPPLVRFTQGETRVEAVATDLVDRDEALRQLKYHLLRAQQQMKKFADRKRKFLEFEIGEWVFIKLRPHRQQTMARRINQKLSPRYYGPFPVVARIGAVSYKVKLPETARVHPVFHISQLKKAIGEYEVESVLPAELEIEVEDVEEPEMVMASREILKAGQRIRQWLIKWKGRAIDKTTWEDEMLLRSQFPTLCLEDKAVSAEGGNDRTANIGGPIINQEESVVAARPKVCQVYTRRKKVGQGEREKDS</sequence>
<dbReference type="CDD" id="cd01647">
    <property type="entry name" value="RT_LTR"/>
    <property type="match status" value="1"/>
</dbReference>
<dbReference type="GO" id="GO:0003677">
    <property type="term" value="F:DNA binding"/>
    <property type="evidence" value="ECO:0007669"/>
    <property type="project" value="UniProtKB-KW"/>
</dbReference>
<keyword evidence="2" id="KW-0808">Transferase</keyword>
<dbReference type="Gene3D" id="1.10.340.70">
    <property type="match status" value="1"/>
</dbReference>
<dbReference type="SUPFAM" id="SSF53098">
    <property type="entry name" value="Ribonuclease H-like"/>
    <property type="match status" value="1"/>
</dbReference>
<dbReference type="InterPro" id="IPR016197">
    <property type="entry name" value="Chromo-like_dom_sf"/>
</dbReference>
<keyword evidence="14" id="KW-0233">DNA recombination</keyword>
<keyword evidence="6" id="KW-0064">Aspartyl protease</keyword>
<dbReference type="PANTHER" id="PTHR37984">
    <property type="entry name" value="PROTEIN CBG26694"/>
    <property type="match status" value="1"/>
</dbReference>
<dbReference type="PROSITE" id="PS50994">
    <property type="entry name" value="INTEGRASE"/>
    <property type="match status" value="1"/>
</dbReference>
<feature type="domain" description="Reverse transcriptase" evidence="17">
    <location>
        <begin position="138"/>
        <end position="317"/>
    </location>
</feature>
<dbReference type="FunFam" id="3.30.70.270:FF:000020">
    <property type="entry name" value="Transposon Tf2-6 polyprotein-like Protein"/>
    <property type="match status" value="1"/>
</dbReference>
<evidence type="ECO:0000256" key="3">
    <source>
        <dbReference type="ARBA" id="ARBA00022695"/>
    </source>
</evidence>
<protein>
    <recommendedName>
        <fullName evidence="21">Ty3/gypsy retrotransposon protein</fullName>
    </recommendedName>
</protein>
<dbReference type="GO" id="GO:0006310">
    <property type="term" value="P:DNA recombination"/>
    <property type="evidence" value="ECO:0007669"/>
    <property type="project" value="UniProtKB-KW"/>
</dbReference>
<keyword evidence="15" id="KW-0511">Multifunctional enzyme</keyword>
<evidence type="ECO:0000256" key="11">
    <source>
        <dbReference type="ARBA" id="ARBA00022918"/>
    </source>
</evidence>
<keyword evidence="9" id="KW-0460">Magnesium</keyword>
<dbReference type="Pfam" id="PF00078">
    <property type="entry name" value="RVT_1"/>
    <property type="match status" value="1"/>
</dbReference>